<dbReference type="GO" id="GO:0006508">
    <property type="term" value="P:proteolysis"/>
    <property type="evidence" value="ECO:0007669"/>
    <property type="project" value="InterPro"/>
</dbReference>
<proteinExistence type="predicted"/>
<keyword evidence="2" id="KW-0732">Signal</keyword>
<evidence type="ECO:0000313" key="5">
    <source>
        <dbReference type="Proteomes" id="UP000708148"/>
    </source>
</evidence>
<dbReference type="InterPro" id="IPR001254">
    <property type="entry name" value="Trypsin_dom"/>
</dbReference>
<feature type="domain" description="Peptidase S1" evidence="3">
    <location>
        <begin position="20"/>
        <end position="274"/>
    </location>
</feature>
<keyword evidence="5" id="KW-1185">Reference proteome</keyword>
<comment type="caution">
    <text evidence="4">The sequence shown here is derived from an EMBL/GenBank/DDBJ whole genome shotgun (WGS) entry which is preliminary data.</text>
</comment>
<dbReference type="PROSITE" id="PS50240">
    <property type="entry name" value="TRYPSIN_DOM"/>
    <property type="match status" value="1"/>
</dbReference>
<dbReference type="AlphaFoldDB" id="A0A8S1IXP4"/>
<dbReference type="InterPro" id="IPR009003">
    <property type="entry name" value="Peptidase_S1_PA"/>
</dbReference>
<dbReference type="SMART" id="SM00020">
    <property type="entry name" value="Tryp_SPc"/>
    <property type="match status" value="1"/>
</dbReference>
<evidence type="ECO:0000256" key="2">
    <source>
        <dbReference type="SAM" id="SignalP"/>
    </source>
</evidence>
<dbReference type="Pfam" id="PF00089">
    <property type="entry name" value="Trypsin"/>
    <property type="match status" value="1"/>
</dbReference>
<dbReference type="Proteomes" id="UP000708148">
    <property type="component" value="Unassembled WGS sequence"/>
</dbReference>
<dbReference type="InterPro" id="IPR051487">
    <property type="entry name" value="Ser/Thr_Proteases_Immune/Dev"/>
</dbReference>
<sequence>MPRMAARTVVVLATFLALRMVGGAADKEGSCYVNNEPGGLTIKHRVTKVKCPTQFAFIVNILDPVVQTHSCTGVLIDRKTVAVPASCVQTRSHGIRKFPIVRVGSYNLNTHDEPGKDEEYTISTILIHESYDGNPQNGGDLALLELKEPLTNCTPISEDFMDISNCKRGSLIGVGWFGPNTHQGPPPNQLEVLPGMSFVDREKCTSLLDGMPQGAICACSDPAANIVWDHGSLLLCNGRHLVGLASYMPETNEYNPYVYTHMAEYKRWIKERDHRSSNVHFNSDDREL</sequence>
<feature type="chain" id="PRO_5035937272" description="Peptidase S1 domain-containing protein" evidence="2">
    <location>
        <begin position="25"/>
        <end position="288"/>
    </location>
</feature>
<dbReference type="EMBL" id="CAJHUC010001134">
    <property type="protein sequence ID" value="CAD7699910.1"/>
    <property type="molecule type" value="Genomic_DNA"/>
</dbReference>
<organism evidence="4 5">
    <name type="scientific">Ostreobium quekettii</name>
    <dbReference type="NCBI Taxonomy" id="121088"/>
    <lineage>
        <taxon>Eukaryota</taxon>
        <taxon>Viridiplantae</taxon>
        <taxon>Chlorophyta</taxon>
        <taxon>core chlorophytes</taxon>
        <taxon>Ulvophyceae</taxon>
        <taxon>TCBD clade</taxon>
        <taxon>Bryopsidales</taxon>
        <taxon>Ostreobineae</taxon>
        <taxon>Ostreobiaceae</taxon>
        <taxon>Ostreobium</taxon>
    </lineage>
</organism>
<gene>
    <name evidence="4" type="ORF">OSTQU699_LOCUS5269</name>
</gene>
<keyword evidence="1" id="KW-1015">Disulfide bond</keyword>
<accession>A0A8S1IXP4</accession>
<dbReference type="PANTHER" id="PTHR24256">
    <property type="entry name" value="TRYPTASE-RELATED"/>
    <property type="match status" value="1"/>
</dbReference>
<dbReference type="OrthoDB" id="6656697at2759"/>
<reference evidence="4" key="1">
    <citation type="submission" date="2020-12" db="EMBL/GenBank/DDBJ databases">
        <authorList>
            <person name="Iha C."/>
        </authorList>
    </citation>
    <scope>NUCLEOTIDE SEQUENCE</scope>
</reference>
<dbReference type="GO" id="GO:0004252">
    <property type="term" value="F:serine-type endopeptidase activity"/>
    <property type="evidence" value="ECO:0007669"/>
    <property type="project" value="InterPro"/>
</dbReference>
<evidence type="ECO:0000256" key="1">
    <source>
        <dbReference type="ARBA" id="ARBA00023157"/>
    </source>
</evidence>
<dbReference type="SUPFAM" id="SSF50494">
    <property type="entry name" value="Trypsin-like serine proteases"/>
    <property type="match status" value="1"/>
</dbReference>
<evidence type="ECO:0000259" key="3">
    <source>
        <dbReference type="PROSITE" id="PS50240"/>
    </source>
</evidence>
<name>A0A8S1IXP4_9CHLO</name>
<dbReference type="InterPro" id="IPR043504">
    <property type="entry name" value="Peptidase_S1_PA_chymotrypsin"/>
</dbReference>
<dbReference type="Gene3D" id="2.40.10.10">
    <property type="entry name" value="Trypsin-like serine proteases"/>
    <property type="match status" value="1"/>
</dbReference>
<protein>
    <recommendedName>
        <fullName evidence="3">Peptidase S1 domain-containing protein</fullName>
    </recommendedName>
</protein>
<evidence type="ECO:0000313" key="4">
    <source>
        <dbReference type="EMBL" id="CAD7699910.1"/>
    </source>
</evidence>
<feature type="signal peptide" evidence="2">
    <location>
        <begin position="1"/>
        <end position="24"/>
    </location>
</feature>